<keyword evidence="1" id="KW-0812">Transmembrane</keyword>
<keyword evidence="1" id="KW-0472">Membrane</keyword>
<feature type="transmembrane region" description="Helical" evidence="1">
    <location>
        <begin position="20"/>
        <end position="40"/>
    </location>
</feature>
<dbReference type="OrthoDB" id="2354556at2759"/>
<dbReference type="InterPro" id="IPR032675">
    <property type="entry name" value="LRR_dom_sf"/>
</dbReference>
<accession>A0A9P3HI68</accession>
<dbReference type="Gene3D" id="3.80.10.10">
    <property type="entry name" value="Ribonuclease Inhibitor"/>
    <property type="match status" value="1"/>
</dbReference>
<proteinExistence type="predicted"/>
<dbReference type="Proteomes" id="UP000827284">
    <property type="component" value="Unassembled WGS sequence"/>
</dbReference>
<dbReference type="AlphaFoldDB" id="A0A9P3HI68"/>
<keyword evidence="3" id="KW-1185">Reference proteome</keyword>
<reference evidence="2" key="2">
    <citation type="journal article" date="2022" name="Microbiol. Resour. Announc.">
        <title>Whole-Genome Sequence of Entomortierella parvispora E1425, a Mucoromycotan Fungus Associated with Burkholderiaceae-Related Endosymbiotic Bacteria.</title>
        <authorList>
            <person name="Herlambang A."/>
            <person name="Guo Y."/>
            <person name="Takashima Y."/>
            <person name="Narisawa K."/>
            <person name="Ohta H."/>
            <person name="Nishizawa T."/>
        </authorList>
    </citation>
    <scope>NUCLEOTIDE SEQUENCE</scope>
    <source>
        <strain evidence="2">E1425</strain>
    </source>
</reference>
<gene>
    <name evidence="2" type="ORF">EMPS_09131</name>
</gene>
<sequence>MREQTIESTYSPSRSSEDGGLIVMIIQLAIVIPMIIYDVFSAIMSEWRLKLSKQAVNRLAIRVSLAAYAVLTSMISELYFRLSKLAVNHLEDMVPLVAYTINTSIARYELCLRLSRLAINRLEAMLVWIRVVKTLVHRLAAGDSIAVAIHIAFAKKSISERRTSPLELPEVLFLIAPYIEMQGNESICCSLRVCKTWYRSFIHLIWGDLQLHGTQTPYRYIVAKRGLVRSLALLGDVPVRYALLDYPHLTRLEVKTNFGSVITDLVNRHGKSLRQIRLKGRPHTDDNDLFWCTLANLPRLQGLEMTDMAITDNIRISDLDVIFSAPCVELTLQNVSTHGNRRPAHLEKTWAPTPLRLQKVVFRAVCVKRVFAEELANRLKCCPNLQSLEWGVVASDARRYCPLVPVEDDPDNENGNSGTLSWPSLTKFKLTVPQLPDDQVGAILRSLQRSLAELKLQQVLFSHQAADALISRHARTLKDIDLQGCTALTEEMEVAIITACRHLIAFGRNTQ</sequence>
<evidence type="ECO:0000313" key="3">
    <source>
        <dbReference type="Proteomes" id="UP000827284"/>
    </source>
</evidence>
<name>A0A9P3HI68_9FUNG</name>
<protein>
    <submittedName>
        <fullName evidence="2">Uncharacterized protein</fullName>
    </submittedName>
</protein>
<reference evidence="2" key="1">
    <citation type="submission" date="2021-11" db="EMBL/GenBank/DDBJ databases">
        <authorList>
            <person name="Herlambang A."/>
            <person name="Guo Y."/>
            <person name="Takashima Y."/>
            <person name="Nishizawa T."/>
        </authorList>
    </citation>
    <scope>NUCLEOTIDE SEQUENCE</scope>
    <source>
        <strain evidence="2">E1425</strain>
    </source>
</reference>
<evidence type="ECO:0000256" key="1">
    <source>
        <dbReference type="SAM" id="Phobius"/>
    </source>
</evidence>
<comment type="caution">
    <text evidence="2">The sequence shown here is derived from an EMBL/GenBank/DDBJ whole genome shotgun (WGS) entry which is preliminary data.</text>
</comment>
<dbReference type="EMBL" id="BQFW01000012">
    <property type="protein sequence ID" value="GJJ76772.1"/>
    <property type="molecule type" value="Genomic_DNA"/>
</dbReference>
<evidence type="ECO:0000313" key="2">
    <source>
        <dbReference type="EMBL" id="GJJ76772.1"/>
    </source>
</evidence>
<keyword evidence="1" id="KW-1133">Transmembrane helix</keyword>
<dbReference type="SUPFAM" id="SSF52047">
    <property type="entry name" value="RNI-like"/>
    <property type="match status" value="1"/>
</dbReference>
<organism evidence="2 3">
    <name type="scientific">Entomortierella parvispora</name>
    <dbReference type="NCBI Taxonomy" id="205924"/>
    <lineage>
        <taxon>Eukaryota</taxon>
        <taxon>Fungi</taxon>
        <taxon>Fungi incertae sedis</taxon>
        <taxon>Mucoromycota</taxon>
        <taxon>Mortierellomycotina</taxon>
        <taxon>Mortierellomycetes</taxon>
        <taxon>Mortierellales</taxon>
        <taxon>Mortierellaceae</taxon>
        <taxon>Entomortierella</taxon>
    </lineage>
</organism>